<evidence type="ECO:0000256" key="1">
    <source>
        <dbReference type="SAM" id="SignalP"/>
    </source>
</evidence>
<gene>
    <name evidence="2" type="ORF">HPP92_021664</name>
</gene>
<dbReference type="EMBL" id="JADCNM010000011">
    <property type="protein sequence ID" value="KAG0463188.1"/>
    <property type="molecule type" value="Genomic_DNA"/>
</dbReference>
<reference evidence="2 3" key="1">
    <citation type="journal article" date="2020" name="Nat. Food">
        <title>A phased Vanilla planifolia genome enables genetic improvement of flavour and production.</title>
        <authorList>
            <person name="Hasing T."/>
            <person name="Tang H."/>
            <person name="Brym M."/>
            <person name="Khazi F."/>
            <person name="Huang T."/>
            <person name="Chambers A.H."/>
        </authorList>
    </citation>
    <scope>NUCLEOTIDE SEQUENCE [LARGE SCALE GENOMIC DNA]</scope>
    <source>
        <tissue evidence="2">Leaf</tissue>
    </source>
</reference>
<name>A0A835Q639_VANPL</name>
<protein>
    <submittedName>
        <fullName evidence="2">Uncharacterized protein</fullName>
    </submittedName>
</protein>
<proteinExistence type="predicted"/>
<feature type="chain" id="PRO_5032395625" evidence="1">
    <location>
        <begin position="21"/>
        <end position="165"/>
    </location>
</feature>
<comment type="caution">
    <text evidence="2">The sequence shown here is derived from an EMBL/GenBank/DDBJ whole genome shotgun (WGS) entry which is preliminary data.</text>
</comment>
<evidence type="ECO:0000313" key="3">
    <source>
        <dbReference type="Proteomes" id="UP000639772"/>
    </source>
</evidence>
<sequence length="165" mass="18891">MTVNWKFLKIVLWTWKLSNGTANAKAMEQLLFSCIDSKGKQKTSDQTLVLAMPCDVARRQMVNREQELVNMEFCNAAPVLERQNSDKWESFEAFFMHAVGEGKTEEQHQCSESTFNSFQMLPVISYINQGIYSSYCNSMLNMLKANYKGCGVFFEGHDVGRTARK</sequence>
<dbReference type="AlphaFoldDB" id="A0A835Q639"/>
<feature type="signal peptide" evidence="1">
    <location>
        <begin position="1"/>
        <end position="20"/>
    </location>
</feature>
<organism evidence="2 3">
    <name type="scientific">Vanilla planifolia</name>
    <name type="common">Vanilla</name>
    <dbReference type="NCBI Taxonomy" id="51239"/>
    <lineage>
        <taxon>Eukaryota</taxon>
        <taxon>Viridiplantae</taxon>
        <taxon>Streptophyta</taxon>
        <taxon>Embryophyta</taxon>
        <taxon>Tracheophyta</taxon>
        <taxon>Spermatophyta</taxon>
        <taxon>Magnoliopsida</taxon>
        <taxon>Liliopsida</taxon>
        <taxon>Asparagales</taxon>
        <taxon>Orchidaceae</taxon>
        <taxon>Vanilloideae</taxon>
        <taxon>Vanilleae</taxon>
        <taxon>Vanilla</taxon>
    </lineage>
</organism>
<accession>A0A835Q639</accession>
<dbReference type="Proteomes" id="UP000639772">
    <property type="component" value="Chromosome 11"/>
</dbReference>
<keyword evidence="1" id="KW-0732">Signal</keyword>
<evidence type="ECO:0000313" key="2">
    <source>
        <dbReference type="EMBL" id="KAG0463188.1"/>
    </source>
</evidence>